<sequence length="495" mass="54996">MLSNPFCLMLQVAMVILGNQASTSACAASTTLRGVVHDAGGHSSTLGECGIMDPRFPRATDRDITSSAVTSCHMPHRTAIKAPDELYFTSGRGGSEPGNMLSNPFCLMLQVAMVILGNQASTSACAASTTLRGVVHDAGGHSSTLGECGIMDPRFPRATDRDITSSAVTSCHMPHRTAIKAPDELYFTSGRGGSEPGNMLSNPFCLMLQVSRYMPTRGYRSDNRFLLLLPCPLCVNYFLSSIVSPLIRDLLVCGDVEENPGPSDNDLLQKLLNGQSKILATIQEIQVTQNEMQKNLSKLTERTDDIERRLGSLSLLSSKVDGIESSITHFEEQFAKVTERVDDLENRSRRNNLIIYGLHEARAETTQDLERKVKDEVFHEKLGMSVTGIERCHRLGRKSENKARPVILKFLDYREKIALFKASHKLKGSELSLSEDFSRLVRDTSRLLWESAQKERQKNMKVRLVYDKLSTDGTLFSWDAEKKSRYKLQKSGPRQ</sequence>
<reference evidence="3" key="2">
    <citation type="journal article" date="2015" name="J. Proteomics">
        <title>Sexual differences in the sialomes of the zebra tick, Rhipicephalus pulchellus.</title>
        <authorList>
            <person name="Tan A.W."/>
            <person name="Francischetti I.M."/>
            <person name="Slovak M."/>
            <person name="Kini R.M."/>
            <person name="Ribeiro J.M."/>
        </authorList>
    </citation>
    <scope>NUCLEOTIDE SEQUENCE</scope>
    <source>
        <tissue evidence="3">Salivary gland</tissue>
    </source>
</reference>
<evidence type="ECO:0008006" key="4">
    <source>
        <dbReference type="Google" id="ProtNLM"/>
    </source>
</evidence>
<dbReference type="InterPro" id="IPR004244">
    <property type="entry name" value="Transposase_22"/>
</dbReference>
<dbReference type="AlphaFoldDB" id="L7LY49"/>
<dbReference type="Gene3D" id="3.30.70.1820">
    <property type="entry name" value="L1 transposable element, RRM domain"/>
    <property type="match status" value="1"/>
</dbReference>
<reference evidence="3" key="1">
    <citation type="submission" date="2012-11" db="EMBL/GenBank/DDBJ databases">
        <authorList>
            <person name="Lucero-Rivera Y.E."/>
            <person name="Tovar-Ramirez D."/>
        </authorList>
    </citation>
    <scope>NUCLEOTIDE SEQUENCE</scope>
    <source>
        <tissue evidence="3">Salivary gland</tissue>
    </source>
</reference>
<evidence type="ECO:0000313" key="3">
    <source>
        <dbReference type="EMBL" id="JAA55808.1"/>
    </source>
</evidence>
<feature type="coiled-coil region" evidence="1">
    <location>
        <begin position="282"/>
        <end position="347"/>
    </location>
</feature>
<feature type="chain" id="PRO_5003980899" description="Tick transposon" evidence="2">
    <location>
        <begin position="22"/>
        <end position="495"/>
    </location>
</feature>
<protein>
    <recommendedName>
        <fullName evidence="4">Tick transposon</fullName>
    </recommendedName>
</protein>
<feature type="signal peptide" evidence="2">
    <location>
        <begin position="1"/>
        <end position="21"/>
    </location>
</feature>
<accession>L7LY49</accession>
<evidence type="ECO:0000256" key="1">
    <source>
        <dbReference type="SAM" id="Coils"/>
    </source>
</evidence>
<proteinExistence type="evidence at transcript level"/>
<organism evidence="3">
    <name type="scientific">Rhipicephalus pulchellus</name>
    <name type="common">Yellow backed tick</name>
    <name type="synonym">Dermacentor pulchellus</name>
    <dbReference type="NCBI Taxonomy" id="72859"/>
    <lineage>
        <taxon>Eukaryota</taxon>
        <taxon>Metazoa</taxon>
        <taxon>Ecdysozoa</taxon>
        <taxon>Arthropoda</taxon>
        <taxon>Chelicerata</taxon>
        <taxon>Arachnida</taxon>
        <taxon>Acari</taxon>
        <taxon>Parasitiformes</taxon>
        <taxon>Ixodida</taxon>
        <taxon>Ixodoidea</taxon>
        <taxon>Ixodidae</taxon>
        <taxon>Rhipicephalinae</taxon>
        <taxon>Rhipicephalus</taxon>
        <taxon>Rhipicephalus</taxon>
    </lineage>
</organism>
<evidence type="ECO:0000256" key="2">
    <source>
        <dbReference type="SAM" id="SignalP"/>
    </source>
</evidence>
<dbReference type="PANTHER" id="PTHR11505">
    <property type="entry name" value="L1 TRANSPOSABLE ELEMENT-RELATED"/>
    <property type="match status" value="1"/>
</dbReference>
<name>L7LY49_RHIPC</name>
<keyword evidence="1" id="KW-0175">Coiled coil</keyword>
<dbReference type="EMBL" id="GACK01009226">
    <property type="protein sequence ID" value="JAA55808.1"/>
    <property type="molecule type" value="mRNA"/>
</dbReference>
<keyword evidence="2" id="KW-0732">Signal</keyword>